<keyword evidence="2" id="KW-1185">Reference proteome</keyword>
<sequence>MAYCKKTVGDRKNRMPFPAFWSEITDVKVVAKLTNTRNISTATSKMNAKRSLLNTTVVNIVTKPTSIRNILTAIPNMNAERSRCFFVNIVAKLFTRNTV</sequence>
<dbReference type="AlphaFoldDB" id="A0A9P0K5Y3"/>
<comment type="caution">
    <text evidence="1">The sequence shown here is derived from an EMBL/GenBank/DDBJ whole genome shotgun (WGS) entry which is preliminary data.</text>
</comment>
<evidence type="ECO:0000313" key="1">
    <source>
        <dbReference type="EMBL" id="CAH1964277.1"/>
    </source>
</evidence>
<reference evidence="1" key="1">
    <citation type="submission" date="2022-03" db="EMBL/GenBank/DDBJ databases">
        <authorList>
            <person name="Sayadi A."/>
        </authorList>
    </citation>
    <scope>NUCLEOTIDE SEQUENCE</scope>
</reference>
<evidence type="ECO:0000313" key="2">
    <source>
        <dbReference type="Proteomes" id="UP001152888"/>
    </source>
</evidence>
<gene>
    <name evidence="1" type="ORF">ACAOBT_LOCUS5710</name>
</gene>
<organism evidence="1 2">
    <name type="scientific">Acanthoscelides obtectus</name>
    <name type="common">Bean weevil</name>
    <name type="synonym">Bruchus obtectus</name>
    <dbReference type="NCBI Taxonomy" id="200917"/>
    <lineage>
        <taxon>Eukaryota</taxon>
        <taxon>Metazoa</taxon>
        <taxon>Ecdysozoa</taxon>
        <taxon>Arthropoda</taxon>
        <taxon>Hexapoda</taxon>
        <taxon>Insecta</taxon>
        <taxon>Pterygota</taxon>
        <taxon>Neoptera</taxon>
        <taxon>Endopterygota</taxon>
        <taxon>Coleoptera</taxon>
        <taxon>Polyphaga</taxon>
        <taxon>Cucujiformia</taxon>
        <taxon>Chrysomeloidea</taxon>
        <taxon>Chrysomelidae</taxon>
        <taxon>Bruchinae</taxon>
        <taxon>Bruchini</taxon>
        <taxon>Acanthoscelides</taxon>
    </lineage>
</organism>
<protein>
    <submittedName>
        <fullName evidence="1">Uncharacterized protein</fullName>
    </submittedName>
</protein>
<dbReference type="EMBL" id="CAKOFQ010006713">
    <property type="protein sequence ID" value="CAH1964277.1"/>
    <property type="molecule type" value="Genomic_DNA"/>
</dbReference>
<name>A0A9P0K5Y3_ACAOB</name>
<dbReference type="Proteomes" id="UP001152888">
    <property type="component" value="Unassembled WGS sequence"/>
</dbReference>
<accession>A0A9P0K5Y3</accession>
<proteinExistence type="predicted"/>